<protein>
    <submittedName>
        <fullName evidence="7">ZG49 protein</fullName>
    </submittedName>
</protein>
<evidence type="ECO:0000256" key="3">
    <source>
        <dbReference type="ARBA" id="ARBA00022771"/>
    </source>
</evidence>
<dbReference type="InterPro" id="IPR036236">
    <property type="entry name" value="Znf_C2H2_sf"/>
</dbReference>
<feature type="domain" description="C2H2-type" evidence="6">
    <location>
        <begin position="1"/>
        <end position="14"/>
    </location>
</feature>
<name>A0A7L3NTG7_9AVES</name>
<evidence type="ECO:0000256" key="1">
    <source>
        <dbReference type="ARBA" id="ARBA00022723"/>
    </source>
</evidence>
<keyword evidence="8" id="KW-1185">Reference proteome</keyword>
<dbReference type="EMBL" id="VZUB01038908">
    <property type="protein sequence ID" value="NXU79958.1"/>
    <property type="molecule type" value="Genomic_DNA"/>
</dbReference>
<dbReference type="PROSITE" id="PS50157">
    <property type="entry name" value="ZINC_FINGER_C2H2_2"/>
    <property type="match status" value="2"/>
</dbReference>
<keyword evidence="1" id="KW-0479">Metal-binding</keyword>
<dbReference type="SUPFAM" id="SSF57667">
    <property type="entry name" value="beta-beta-alpha zinc fingers"/>
    <property type="match status" value="1"/>
</dbReference>
<evidence type="ECO:0000256" key="2">
    <source>
        <dbReference type="ARBA" id="ARBA00022737"/>
    </source>
</evidence>
<dbReference type="PANTHER" id="PTHR23235">
    <property type="entry name" value="KRUEPPEL-LIKE TRANSCRIPTION FACTOR"/>
    <property type="match status" value="1"/>
</dbReference>
<evidence type="ECO:0000256" key="5">
    <source>
        <dbReference type="PROSITE-ProRule" id="PRU00042"/>
    </source>
</evidence>
<organism evidence="7 8">
    <name type="scientific">Oreotrochilus melanogaster</name>
    <dbReference type="NCBI Taxonomy" id="689266"/>
    <lineage>
        <taxon>Eukaryota</taxon>
        <taxon>Metazoa</taxon>
        <taxon>Chordata</taxon>
        <taxon>Craniata</taxon>
        <taxon>Vertebrata</taxon>
        <taxon>Euteleostomi</taxon>
        <taxon>Archelosauria</taxon>
        <taxon>Archosauria</taxon>
        <taxon>Dinosauria</taxon>
        <taxon>Saurischia</taxon>
        <taxon>Theropoda</taxon>
        <taxon>Coelurosauria</taxon>
        <taxon>Aves</taxon>
        <taxon>Neognathae</taxon>
        <taxon>Neoaves</taxon>
        <taxon>Strisores</taxon>
        <taxon>Apodiformes</taxon>
        <taxon>Trochilidae</taxon>
        <taxon>Oreotrochilus</taxon>
    </lineage>
</organism>
<dbReference type="FunFam" id="3.30.160.60:FF:000100">
    <property type="entry name" value="Zinc finger 45-like"/>
    <property type="match status" value="1"/>
</dbReference>
<dbReference type="OrthoDB" id="8113227at2759"/>
<proteinExistence type="predicted"/>
<dbReference type="FunFam" id="3.30.160.60:FF:002343">
    <property type="entry name" value="Zinc finger protein 33A"/>
    <property type="match status" value="1"/>
</dbReference>
<dbReference type="AlphaFoldDB" id="A0A7L3NTG7"/>
<dbReference type="InterPro" id="IPR013087">
    <property type="entry name" value="Znf_C2H2_type"/>
</dbReference>
<evidence type="ECO:0000313" key="7">
    <source>
        <dbReference type="EMBL" id="NXU79958.1"/>
    </source>
</evidence>
<feature type="non-terminal residue" evidence="7">
    <location>
        <position position="1"/>
    </location>
</feature>
<dbReference type="Proteomes" id="UP000579904">
    <property type="component" value="Unassembled WGS sequence"/>
</dbReference>
<dbReference type="Pfam" id="PF00096">
    <property type="entry name" value="zf-C2H2"/>
    <property type="match status" value="1"/>
</dbReference>
<sequence length="52" mass="6107">NLITHRRIHTGERPFTCFLCGRSFNQKTNLVTHYRVHTGERPFACAQCGKRF</sequence>
<dbReference type="GO" id="GO:0000981">
    <property type="term" value="F:DNA-binding transcription factor activity, RNA polymerase II-specific"/>
    <property type="evidence" value="ECO:0007669"/>
    <property type="project" value="TreeGrafter"/>
</dbReference>
<dbReference type="GO" id="GO:0008270">
    <property type="term" value="F:zinc ion binding"/>
    <property type="evidence" value="ECO:0007669"/>
    <property type="project" value="UniProtKB-KW"/>
</dbReference>
<dbReference type="Gene3D" id="3.30.160.60">
    <property type="entry name" value="Classic Zinc Finger"/>
    <property type="match status" value="3"/>
</dbReference>
<dbReference type="SMART" id="SM00355">
    <property type="entry name" value="ZnF_C2H2"/>
    <property type="match status" value="1"/>
</dbReference>
<dbReference type="GO" id="GO:0000978">
    <property type="term" value="F:RNA polymerase II cis-regulatory region sequence-specific DNA binding"/>
    <property type="evidence" value="ECO:0007669"/>
    <property type="project" value="TreeGrafter"/>
</dbReference>
<evidence type="ECO:0000256" key="4">
    <source>
        <dbReference type="ARBA" id="ARBA00022833"/>
    </source>
</evidence>
<feature type="domain" description="C2H2-type" evidence="6">
    <location>
        <begin position="15"/>
        <end position="42"/>
    </location>
</feature>
<dbReference type="PROSITE" id="PS00028">
    <property type="entry name" value="ZINC_FINGER_C2H2_1"/>
    <property type="match status" value="1"/>
</dbReference>
<dbReference type="PANTHER" id="PTHR23235:SF120">
    <property type="entry name" value="KRUPPEL-LIKE FACTOR 15"/>
    <property type="match status" value="1"/>
</dbReference>
<keyword evidence="2" id="KW-0677">Repeat</keyword>
<gene>
    <name evidence="7" type="primary">Zg49_1</name>
    <name evidence="7" type="ORF">OREMEL_R12477</name>
</gene>
<evidence type="ECO:0000313" key="8">
    <source>
        <dbReference type="Proteomes" id="UP000579904"/>
    </source>
</evidence>
<feature type="non-terminal residue" evidence="7">
    <location>
        <position position="52"/>
    </location>
</feature>
<keyword evidence="3 5" id="KW-0863">Zinc-finger</keyword>
<evidence type="ECO:0000259" key="6">
    <source>
        <dbReference type="PROSITE" id="PS50157"/>
    </source>
</evidence>
<accession>A0A7L3NTG7</accession>
<reference evidence="7 8" key="1">
    <citation type="submission" date="2019-09" db="EMBL/GenBank/DDBJ databases">
        <title>Bird 10,000 Genomes (B10K) Project - Family phase.</title>
        <authorList>
            <person name="Zhang G."/>
        </authorList>
    </citation>
    <scope>NUCLEOTIDE SEQUENCE [LARGE SCALE GENOMIC DNA]</scope>
    <source>
        <strain evidence="7">OUT-0002</strain>
    </source>
</reference>
<comment type="caution">
    <text evidence="7">The sequence shown here is derived from an EMBL/GenBank/DDBJ whole genome shotgun (WGS) entry which is preliminary data.</text>
</comment>
<keyword evidence="4" id="KW-0862">Zinc</keyword>